<gene>
    <name evidence="1" type="ORF">IQ276_01420</name>
</gene>
<dbReference type="SUPFAM" id="SSF160104">
    <property type="entry name" value="Acetoacetate decarboxylase-like"/>
    <property type="match status" value="1"/>
</dbReference>
<keyword evidence="2" id="KW-1185">Reference proteome</keyword>
<dbReference type="Proteomes" id="UP000622533">
    <property type="component" value="Unassembled WGS sequence"/>
</dbReference>
<accession>A0A8J7A7L9</accession>
<dbReference type="EMBL" id="JADEXS010000009">
    <property type="protein sequence ID" value="MBE9021163.1"/>
    <property type="molecule type" value="Genomic_DNA"/>
</dbReference>
<dbReference type="Gene3D" id="2.40.400.10">
    <property type="entry name" value="Acetoacetate decarboxylase-like"/>
    <property type="match status" value="1"/>
</dbReference>
<evidence type="ECO:0000313" key="2">
    <source>
        <dbReference type="Proteomes" id="UP000622533"/>
    </source>
</evidence>
<proteinExistence type="predicted"/>
<name>A0A8J7A7L9_DESMC</name>
<dbReference type="AlphaFoldDB" id="A0A8J7A7L9"/>
<sequence>MNYPLYIERGGEQVPYYGRSRHENVQVHGFWLKADIEALQQMCDRYLNISGDGELEYRPVTSAVLLAFSDMGAVYPLDVERPLGWIPEIDIAFWVPVVAVKRIAGVAIPQRLVWFMPYLWVDSSYAMAGGREVFGFHKSIGQFQLPKITEPIQQLTVDTIGLKQFAPDTRAEWHRLVEVRRVDSGTDNPHQHDWHTIEDASQYLEQLMIRSIVGKAGSFWEGLVKVLNLASLKTVPIVFLKQFRDIQDPRRACYQAIAEASAKIMNFQSGGQIEGNYELVLHHLDSHPIAQELGLKNGRQTIEAAYWMQYDFIMETGQVVWQSSGVGNLTEHNGNAKTGVKWLSWFSLNSSVL</sequence>
<protein>
    <submittedName>
        <fullName evidence="1">Uncharacterized protein</fullName>
    </submittedName>
</protein>
<organism evidence="1 2">
    <name type="scientific">Desmonostoc muscorum LEGE 12446</name>
    <dbReference type="NCBI Taxonomy" id="1828758"/>
    <lineage>
        <taxon>Bacteria</taxon>
        <taxon>Bacillati</taxon>
        <taxon>Cyanobacteriota</taxon>
        <taxon>Cyanophyceae</taxon>
        <taxon>Nostocales</taxon>
        <taxon>Nostocaceae</taxon>
        <taxon>Desmonostoc</taxon>
    </lineage>
</organism>
<evidence type="ECO:0000313" key="1">
    <source>
        <dbReference type="EMBL" id="MBE9021163.1"/>
    </source>
</evidence>
<dbReference type="InterPro" id="IPR023375">
    <property type="entry name" value="ADC_dom_sf"/>
</dbReference>
<reference evidence="1" key="1">
    <citation type="submission" date="2020-10" db="EMBL/GenBank/DDBJ databases">
        <authorList>
            <person name="Castelo-Branco R."/>
            <person name="Eusebio N."/>
            <person name="Adriana R."/>
            <person name="Vieira A."/>
            <person name="Brugerolle De Fraissinette N."/>
            <person name="Rezende De Castro R."/>
            <person name="Schneider M.P."/>
            <person name="Vasconcelos V."/>
            <person name="Leao P.N."/>
        </authorList>
    </citation>
    <scope>NUCLEOTIDE SEQUENCE</scope>
    <source>
        <strain evidence="1">LEGE 12446</strain>
    </source>
</reference>
<comment type="caution">
    <text evidence="1">The sequence shown here is derived from an EMBL/GenBank/DDBJ whole genome shotgun (WGS) entry which is preliminary data.</text>
</comment>
<dbReference type="RefSeq" id="WP_193913079.1">
    <property type="nucleotide sequence ID" value="NZ_JADEXS020000001.1"/>
</dbReference>